<sequence>MSVLDTFGYNVDHHHYPRDSRPQEPRRFSSNTMEELSNDDAIDMETLQAQIDLEMAHTKNLVSSWMKPAAGSLPSSSKRGDRDKEIEMLLRRPPRQVMTSLGVGAPVPASTGTLAVGGAKLKSKLVGKKRGRDGEDGLAESGAKDSEDENESRGRAIKKKAKVDPFEGTHGKKKKKRHAEEPKGVDAPAVTTVSANSVEEDEQEREQATKDTPVIVSPAPSLLEHALSERKKKKKKKRDHDSDTLPTLSHPSPLKPRDTTPSKFVDTPSSPSPTVQLDATSQSGAETGPSSPRKSDKSPQKSDIPSTPSKVTPLLNLDGPPPDHTEDPTQSLKKKKKKRKKKKTQSTSEEASVGDNI</sequence>
<dbReference type="EMBL" id="RWJN01000032">
    <property type="protein sequence ID" value="TCD69844.1"/>
    <property type="molecule type" value="Genomic_DNA"/>
</dbReference>
<protein>
    <submittedName>
        <fullName evidence="2">Uncharacterized protein</fullName>
    </submittedName>
</protein>
<feature type="compositionally biased region" description="Basic and acidic residues" evidence="1">
    <location>
        <begin position="78"/>
        <end position="90"/>
    </location>
</feature>
<feature type="compositionally biased region" description="Basic and acidic residues" evidence="1">
    <location>
        <begin position="11"/>
        <end position="27"/>
    </location>
</feature>
<proteinExistence type="predicted"/>
<feature type="compositionally biased region" description="Polar residues" evidence="1">
    <location>
        <begin position="301"/>
        <end position="310"/>
    </location>
</feature>
<keyword evidence="3" id="KW-1185">Reference proteome</keyword>
<feature type="compositionally biased region" description="Polar residues" evidence="1">
    <location>
        <begin position="261"/>
        <end position="292"/>
    </location>
</feature>
<dbReference type="OrthoDB" id="3438340at2759"/>
<reference evidence="2 3" key="1">
    <citation type="submission" date="2018-11" db="EMBL/GenBank/DDBJ databases">
        <title>Genome assembly of Steccherinum ochraceum LE-BIN_3174, the white-rot fungus of the Steccherinaceae family (The Residual Polyporoid clade, Polyporales, Basidiomycota).</title>
        <authorList>
            <person name="Fedorova T.V."/>
            <person name="Glazunova O.A."/>
            <person name="Landesman E.O."/>
            <person name="Moiseenko K.V."/>
            <person name="Psurtseva N.V."/>
            <person name="Savinova O.S."/>
            <person name="Shakhova N.V."/>
            <person name="Tyazhelova T.V."/>
            <person name="Vasina D.V."/>
        </authorList>
    </citation>
    <scope>NUCLEOTIDE SEQUENCE [LARGE SCALE GENOMIC DNA]</scope>
    <source>
        <strain evidence="2 3">LE-BIN_3174</strain>
    </source>
</reference>
<feature type="compositionally biased region" description="Basic residues" evidence="1">
    <location>
        <begin position="332"/>
        <end position="344"/>
    </location>
</feature>
<dbReference type="AlphaFoldDB" id="A0A4R0S1A3"/>
<gene>
    <name evidence="2" type="ORF">EIP91_005921</name>
</gene>
<evidence type="ECO:0000313" key="2">
    <source>
        <dbReference type="EMBL" id="TCD69844.1"/>
    </source>
</evidence>
<comment type="caution">
    <text evidence="2">The sequence shown here is derived from an EMBL/GenBank/DDBJ whole genome shotgun (WGS) entry which is preliminary data.</text>
</comment>
<name>A0A4R0S1A3_9APHY</name>
<dbReference type="Proteomes" id="UP000292702">
    <property type="component" value="Unassembled WGS sequence"/>
</dbReference>
<evidence type="ECO:0000313" key="3">
    <source>
        <dbReference type="Proteomes" id="UP000292702"/>
    </source>
</evidence>
<feature type="region of interest" description="Disordered" evidence="1">
    <location>
        <begin position="1"/>
        <end position="40"/>
    </location>
</feature>
<organism evidence="2 3">
    <name type="scientific">Steccherinum ochraceum</name>
    <dbReference type="NCBI Taxonomy" id="92696"/>
    <lineage>
        <taxon>Eukaryota</taxon>
        <taxon>Fungi</taxon>
        <taxon>Dikarya</taxon>
        <taxon>Basidiomycota</taxon>
        <taxon>Agaricomycotina</taxon>
        <taxon>Agaricomycetes</taxon>
        <taxon>Polyporales</taxon>
        <taxon>Steccherinaceae</taxon>
        <taxon>Steccherinum</taxon>
    </lineage>
</organism>
<evidence type="ECO:0000256" key="1">
    <source>
        <dbReference type="SAM" id="MobiDB-lite"/>
    </source>
</evidence>
<feature type="compositionally biased region" description="Basic residues" evidence="1">
    <location>
        <begin position="121"/>
        <end position="131"/>
    </location>
</feature>
<dbReference type="STRING" id="92696.A0A4R0S1A3"/>
<feature type="region of interest" description="Disordered" evidence="1">
    <location>
        <begin position="67"/>
        <end position="357"/>
    </location>
</feature>
<accession>A0A4R0S1A3</accession>